<dbReference type="GO" id="GO:0004813">
    <property type="term" value="F:alanine-tRNA ligase activity"/>
    <property type="evidence" value="ECO:0007669"/>
    <property type="project" value="InterPro"/>
</dbReference>
<proteinExistence type="predicted"/>
<feature type="domain" description="Alanyl-tRNA synthetase class IIc N-terminal" evidence="3">
    <location>
        <begin position="20"/>
        <end position="99"/>
    </location>
</feature>
<keyword evidence="4" id="KW-0436">Ligase</keyword>
<feature type="non-terminal residue" evidence="4">
    <location>
        <position position="207"/>
    </location>
</feature>
<dbReference type="GO" id="GO:0046872">
    <property type="term" value="F:metal ion binding"/>
    <property type="evidence" value="ECO:0007669"/>
    <property type="project" value="UniProtKB-KW"/>
</dbReference>
<dbReference type="GO" id="GO:0002161">
    <property type="term" value="F:aminoacyl-tRNA deacylase activity"/>
    <property type="evidence" value="ECO:0007669"/>
    <property type="project" value="UniProtKB-ARBA"/>
</dbReference>
<evidence type="ECO:0000256" key="2">
    <source>
        <dbReference type="ARBA" id="ARBA00022833"/>
    </source>
</evidence>
<dbReference type="InterPro" id="IPR051335">
    <property type="entry name" value="Alanyl-tRNA_Editing_Enzymes"/>
</dbReference>
<gene>
    <name evidence="4" type="ORF">B1B_09677</name>
</gene>
<dbReference type="SUPFAM" id="SSF55186">
    <property type="entry name" value="ThrRS/AlaRS common domain"/>
    <property type="match status" value="1"/>
</dbReference>
<dbReference type="GO" id="GO:0005524">
    <property type="term" value="F:ATP binding"/>
    <property type="evidence" value="ECO:0007669"/>
    <property type="project" value="InterPro"/>
</dbReference>
<evidence type="ECO:0000256" key="1">
    <source>
        <dbReference type="ARBA" id="ARBA00022723"/>
    </source>
</evidence>
<dbReference type="PANTHER" id="PTHR43462">
    <property type="entry name" value="ALANYL-TRNA EDITING PROTEIN"/>
    <property type="match status" value="1"/>
</dbReference>
<evidence type="ECO:0000313" key="4">
    <source>
        <dbReference type="EMBL" id="EQD54457.1"/>
    </source>
</evidence>
<dbReference type="PANTHER" id="PTHR43462:SF1">
    <property type="entry name" value="ALANYL-TRNA EDITING PROTEIN AARSD1"/>
    <property type="match status" value="1"/>
</dbReference>
<comment type="caution">
    <text evidence="4">The sequence shown here is derived from an EMBL/GenBank/DDBJ whole genome shotgun (WGS) entry which is preliminary data.</text>
</comment>
<dbReference type="InterPro" id="IPR009000">
    <property type="entry name" value="Transl_B-barrel_sf"/>
</dbReference>
<dbReference type="InterPro" id="IPR018164">
    <property type="entry name" value="Ala-tRNA-synth_IIc_N"/>
</dbReference>
<dbReference type="Gene3D" id="3.30.980.10">
    <property type="entry name" value="Threonyl-trna Synthetase, Chain A, domain 2"/>
    <property type="match status" value="1"/>
</dbReference>
<name>T1ABP0_9ZZZZ</name>
<dbReference type="EMBL" id="AUZY01006414">
    <property type="protein sequence ID" value="EQD54457.1"/>
    <property type="molecule type" value="Genomic_DNA"/>
</dbReference>
<organism evidence="4">
    <name type="scientific">mine drainage metagenome</name>
    <dbReference type="NCBI Taxonomy" id="410659"/>
    <lineage>
        <taxon>unclassified sequences</taxon>
        <taxon>metagenomes</taxon>
        <taxon>ecological metagenomes</taxon>
    </lineage>
</organism>
<dbReference type="Gene3D" id="2.40.30.130">
    <property type="match status" value="1"/>
</dbReference>
<dbReference type="SUPFAM" id="SSF50447">
    <property type="entry name" value="Translation proteins"/>
    <property type="match status" value="1"/>
</dbReference>
<reference evidence="4" key="1">
    <citation type="submission" date="2013-08" db="EMBL/GenBank/DDBJ databases">
        <authorList>
            <person name="Mendez C."/>
            <person name="Richter M."/>
            <person name="Ferrer M."/>
            <person name="Sanchez J."/>
        </authorList>
    </citation>
    <scope>NUCLEOTIDE SEQUENCE</scope>
</reference>
<sequence>MPTELAYLADVDSAYLRRFTARVVGRPPGAVVLDRTYFYPAGGGQPSDLGWIRRSNGEAIRITDVSREGGVVLHRFRGSSPAGGFVPGTQIEGTIDWERRYAHMRLHSGQHLLSALIFARTGQRTVRAVLRAPRATIELDTPLAPSEAPALQADLDRVYGEDRPLRIRWVPRAEWERDRAGRSSGLRLAPEIDPVRLIEIVGLDASP</sequence>
<evidence type="ECO:0000259" key="3">
    <source>
        <dbReference type="Pfam" id="PF01411"/>
    </source>
</evidence>
<dbReference type="Pfam" id="PF01411">
    <property type="entry name" value="tRNA-synt_2c"/>
    <property type="match status" value="1"/>
</dbReference>
<keyword evidence="2" id="KW-0862">Zinc</keyword>
<accession>T1ABP0</accession>
<keyword evidence="4" id="KW-0030">Aminoacyl-tRNA synthetase</keyword>
<protein>
    <submittedName>
        <fullName evidence="4">Threonyl/alanyl tRNA synthetase SAD</fullName>
    </submittedName>
</protein>
<reference evidence="4" key="2">
    <citation type="journal article" date="2014" name="ISME J.">
        <title>Microbial stratification in low pH oxic and suboxic macroscopic growths along an acid mine drainage.</title>
        <authorList>
            <person name="Mendez-Garcia C."/>
            <person name="Mesa V."/>
            <person name="Sprenger R.R."/>
            <person name="Richter M."/>
            <person name="Diez M.S."/>
            <person name="Solano J."/>
            <person name="Bargiela R."/>
            <person name="Golyshina O.V."/>
            <person name="Manteca A."/>
            <person name="Ramos J.L."/>
            <person name="Gallego J.R."/>
            <person name="Llorente I."/>
            <person name="Martins Dos Santos V.A."/>
            <person name="Jensen O.N."/>
            <person name="Pelaez A.I."/>
            <person name="Sanchez J."/>
            <person name="Ferrer M."/>
        </authorList>
    </citation>
    <scope>NUCLEOTIDE SEQUENCE</scope>
</reference>
<dbReference type="GO" id="GO:0006419">
    <property type="term" value="P:alanyl-tRNA aminoacylation"/>
    <property type="evidence" value="ECO:0007669"/>
    <property type="project" value="InterPro"/>
</dbReference>
<keyword evidence="1" id="KW-0479">Metal-binding</keyword>
<dbReference type="InterPro" id="IPR018163">
    <property type="entry name" value="Thr/Ala-tRNA-synth_IIc_edit"/>
</dbReference>
<dbReference type="AlphaFoldDB" id="T1ABP0"/>